<proteinExistence type="predicted"/>
<evidence type="ECO:0000256" key="3">
    <source>
        <dbReference type="ARBA" id="ARBA00022801"/>
    </source>
</evidence>
<evidence type="ECO:0000256" key="2">
    <source>
        <dbReference type="ARBA" id="ARBA00022723"/>
    </source>
</evidence>
<dbReference type="PANTHER" id="PTHR43270">
    <property type="entry name" value="BETA-ALA-HIS DIPEPTIDASE"/>
    <property type="match status" value="1"/>
</dbReference>
<evidence type="ECO:0000256" key="1">
    <source>
        <dbReference type="ARBA" id="ARBA00022670"/>
    </source>
</evidence>
<evidence type="ECO:0000313" key="5">
    <source>
        <dbReference type="Proteomes" id="UP000655208"/>
    </source>
</evidence>
<comment type="caution">
    <text evidence="4">The sequence shown here is derived from an EMBL/GenBank/DDBJ whole genome shotgun (WGS) entry which is preliminary data.</text>
</comment>
<protein>
    <submittedName>
        <fullName evidence="4">Succinyl-diaminopimelate desuccinylase</fullName>
    </submittedName>
</protein>
<dbReference type="InterPro" id="IPR002933">
    <property type="entry name" value="Peptidase_M20"/>
</dbReference>
<dbReference type="SUPFAM" id="SSF53187">
    <property type="entry name" value="Zn-dependent exopeptidases"/>
    <property type="match status" value="1"/>
</dbReference>
<gene>
    <name evidence="4" type="primary">dapE</name>
    <name evidence="4" type="ORF">GCM10011594_17420</name>
</gene>
<dbReference type="InterPro" id="IPR051458">
    <property type="entry name" value="Cyt/Met_Dipeptidase"/>
</dbReference>
<evidence type="ECO:0000313" key="4">
    <source>
        <dbReference type="EMBL" id="GGL98076.1"/>
    </source>
</evidence>
<reference evidence="4" key="1">
    <citation type="journal article" date="2014" name="Int. J. Syst. Evol. Microbiol.">
        <title>Complete genome sequence of Corynebacterium casei LMG S-19264T (=DSM 44701T), isolated from a smear-ripened cheese.</title>
        <authorList>
            <consortium name="US DOE Joint Genome Institute (JGI-PGF)"/>
            <person name="Walter F."/>
            <person name="Albersmeier A."/>
            <person name="Kalinowski J."/>
            <person name="Ruckert C."/>
        </authorList>
    </citation>
    <scope>NUCLEOTIDE SEQUENCE</scope>
    <source>
        <strain evidence="4">CGMCC 4.7308</strain>
    </source>
</reference>
<organism evidence="4 5">
    <name type="scientific">Nakamurella endophytica</name>
    <dbReference type="NCBI Taxonomy" id="1748367"/>
    <lineage>
        <taxon>Bacteria</taxon>
        <taxon>Bacillati</taxon>
        <taxon>Actinomycetota</taxon>
        <taxon>Actinomycetes</taxon>
        <taxon>Nakamurellales</taxon>
        <taxon>Nakamurellaceae</taxon>
        <taxon>Nakamurella</taxon>
    </lineage>
</organism>
<name>A0A917SUC0_9ACTN</name>
<keyword evidence="5" id="KW-1185">Reference proteome</keyword>
<dbReference type="AlphaFoldDB" id="A0A917SUC0"/>
<dbReference type="EMBL" id="BMNA01000003">
    <property type="protein sequence ID" value="GGL98076.1"/>
    <property type="molecule type" value="Genomic_DNA"/>
</dbReference>
<dbReference type="RefSeq" id="WP_188941123.1">
    <property type="nucleotide sequence ID" value="NZ_BMNA01000003.1"/>
</dbReference>
<dbReference type="GO" id="GO:0006508">
    <property type="term" value="P:proteolysis"/>
    <property type="evidence" value="ECO:0007669"/>
    <property type="project" value="UniProtKB-KW"/>
</dbReference>
<keyword evidence="3" id="KW-0378">Hydrolase</keyword>
<reference evidence="4" key="2">
    <citation type="submission" date="2020-09" db="EMBL/GenBank/DDBJ databases">
        <authorList>
            <person name="Sun Q."/>
            <person name="Zhou Y."/>
        </authorList>
    </citation>
    <scope>NUCLEOTIDE SEQUENCE</scope>
    <source>
        <strain evidence="4">CGMCC 4.7308</strain>
    </source>
</reference>
<dbReference type="GO" id="GO:0046872">
    <property type="term" value="F:metal ion binding"/>
    <property type="evidence" value="ECO:0007669"/>
    <property type="project" value="UniProtKB-KW"/>
</dbReference>
<dbReference type="Gene3D" id="3.30.70.360">
    <property type="match status" value="1"/>
</dbReference>
<dbReference type="Proteomes" id="UP000655208">
    <property type="component" value="Unassembled WGS sequence"/>
</dbReference>
<dbReference type="Pfam" id="PF01546">
    <property type="entry name" value="Peptidase_M20"/>
    <property type="match status" value="1"/>
</dbReference>
<keyword evidence="2" id="KW-0479">Metal-binding</keyword>
<sequence length="397" mass="41063">MRRLQGAGRTPALVCDIPGTAAGPATLVYGHLDVQPAGEGWSVTSPFDPERHGDRLFGRGSGDDKYVPAMVTAAVRALAADGLGHPRVVVLLETSEESSSVDLPAYLDAERERIGDVGAVVCLDAFVPANDRLWITSSLRGIVVADLSVTVARTGVHSGLGGGVRPSTFRLLRQLLDRLEVAGTGEVLVEELHADPSADVLADLRAQASAAPPPADGLGLLPGVRPMATEPADQLLAQTWRPSVAYAGVDGMPPVDQAGSVLRAATTVRLSIRLPPTVDARTAAAALRRTLESDPPSGARVQLSVVGAENGFVAPRPADWEPRLQAASASGWGTTAAWAAGGATIPFLAMIAARYPDVPVLAVGLLDAASHPHGPDESLDLVAAARLTLALAQLLRG</sequence>
<dbReference type="Gene3D" id="3.40.630.10">
    <property type="entry name" value="Zn peptidases"/>
    <property type="match status" value="1"/>
</dbReference>
<accession>A0A917SUC0</accession>
<keyword evidence="1" id="KW-0645">Protease</keyword>
<dbReference type="PANTHER" id="PTHR43270:SF4">
    <property type="entry name" value="CARNOSINE DIPEPTIDASE 2, ISOFORM A"/>
    <property type="match status" value="1"/>
</dbReference>
<dbReference type="GO" id="GO:0008233">
    <property type="term" value="F:peptidase activity"/>
    <property type="evidence" value="ECO:0007669"/>
    <property type="project" value="UniProtKB-KW"/>
</dbReference>